<name>A0A3P5X1M1_9RHOB</name>
<gene>
    <name evidence="1" type="ORF">XINFAN_01964</name>
</gene>
<organism evidence="1 2">
    <name type="scientific">Pseudogemmobacter humi</name>
    <dbReference type="NCBI Taxonomy" id="2483812"/>
    <lineage>
        <taxon>Bacteria</taxon>
        <taxon>Pseudomonadati</taxon>
        <taxon>Pseudomonadota</taxon>
        <taxon>Alphaproteobacteria</taxon>
        <taxon>Rhodobacterales</taxon>
        <taxon>Paracoccaceae</taxon>
        <taxon>Pseudogemmobacter</taxon>
    </lineage>
</organism>
<sequence>MTDARDHDHPRRIEADLARERDELALALAALRERLRRPAEPARNGFAATAAPVAKAAVRAAQTWPLASAVAGAGLAWLGWRAVNGLRGKDADSAPEWLVEAGELHDRAAKLRARIEEAAAAGGLDEAGARDSLAEVDEALKKEVRRLMGRGLDGLEAEARAAALAAREEVWQAKYGGGRPKIAALLTSGPVLALAGAALAAVIPRASAAKDTEQAARDAVEAARQVIGEEADRLTALAEELSRSLREALDAAKTGDETTRR</sequence>
<dbReference type="RefSeq" id="WP_124086442.1">
    <property type="nucleotide sequence ID" value="NZ_UXAW01000066.1"/>
</dbReference>
<reference evidence="1 2" key="1">
    <citation type="submission" date="2018-11" db="EMBL/GenBank/DDBJ databases">
        <authorList>
            <person name="Criscuolo A."/>
        </authorList>
    </citation>
    <scope>NUCLEOTIDE SEQUENCE [LARGE SCALE GENOMIC DNA]</scope>
    <source>
        <strain evidence="1">ACIP111625</strain>
    </source>
</reference>
<dbReference type="Proteomes" id="UP000277498">
    <property type="component" value="Unassembled WGS sequence"/>
</dbReference>
<proteinExistence type="predicted"/>
<evidence type="ECO:0000313" key="1">
    <source>
        <dbReference type="EMBL" id="VDC28009.1"/>
    </source>
</evidence>
<evidence type="ECO:0008006" key="3">
    <source>
        <dbReference type="Google" id="ProtNLM"/>
    </source>
</evidence>
<protein>
    <recommendedName>
        <fullName evidence="3">DUF3618 domain-containing protein</fullName>
    </recommendedName>
</protein>
<accession>A0A3P5X1M1</accession>
<evidence type="ECO:0000313" key="2">
    <source>
        <dbReference type="Proteomes" id="UP000277498"/>
    </source>
</evidence>
<dbReference type="EMBL" id="UXAW01000066">
    <property type="protein sequence ID" value="VDC28009.1"/>
    <property type="molecule type" value="Genomic_DNA"/>
</dbReference>
<keyword evidence="2" id="KW-1185">Reference proteome</keyword>
<dbReference type="AlphaFoldDB" id="A0A3P5X1M1"/>